<organism evidence="1 2">
    <name type="scientific">Salmonella enterica subsp. enterica serovar Alachua str. R6-377</name>
    <dbReference type="NCBI Taxonomy" id="913241"/>
    <lineage>
        <taxon>Bacteria</taxon>
        <taxon>Pseudomonadati</taxon>
        <taxon>Pseudomonadota</taxon>
        <taxon>Gammaproteobacteria</taxon>
        <taxon>Enterobacterales</taxon>
        <taxon>Enterobacteriaceae</taxon>
        <taxon>Salmonella</taxon>
    </lineage>
</organism>
<name>G5LM05_SALET</name>
<protein>
    <submittedName>
        <fullName evidence="1">Uncharacterized protein</fullName>
    </submittedName>
</protein>
<dbReference type="AlphaFoldDB" id="G5LM05"/>
<proteinExistence type="predicted"/>
<sequence>MKPRFDLYMGQIVSQRRAFNHADIHAATFDRRFSAFNAFRIGGN</sequence>
<dbReference type="EMBL" id="AFCJ01000667">
    <property type="protein sequence ID" value="EHC41843.1"/>
    <property type="molecule type" value="Genomic_DNA"/>
</dbReference>
<gene>
    <name evidence="1" type="ORF">LTSEALA_1545</name>
</gene>
<comment type="caution">
    <text evidence="1">The sequence shown here is derived from an EMBL/GenBank/DDBJ whole genome shotgun (WGS) entry which is preliminary data.</text>
</comment>
<dbReference type="Proteomes" id="UP000004642">
    <property type="component" value="Unassembled WGS sequence"/>
</dbReference>
<evidence type="ECO:0000313" key="1">
    <source>
        <dbReference type="EMBL" id="EHC41843.1"/>
    </source>
</evidence>
<reference evidence="1 2" key="1">
    <citation type="journal article" date="2011" name="BMC Genomics">
        <title>Genome sequencing reveals diversification of virulence factor content and possible host adaptation in distinct subpopulations of Salmonella enterica.</title>
        <authorList>
            <person name="den Bakker H.C."/>
            <person name="Moreno Switt A.I."/>
            <person name="Govoni G."/>
            <person name="Cummings C.A."/>
            <person name="Ranieri M.L."/>
            <person name="Degoricija L."/>
            <person name="Hoelzer K."/>
            <person name="Rodriguez-Rivera L.D."/>
            <person name="Brown S."/>
            <person name="Bolchacova E."/>
            <person name="Furtado M.R."/>
            <person name="Wiedmann M."/>
        </authorList>
    </citation>
    <scope>NUCLEOTIDE SEQUENCE [LARGE SCALE GENOMIC DNA]</scope>
    <source>
        <strain evidence="1 2">R6-377</strain>
    </source>
</reference>
<evidence type="ECO:0000313" key="2">
    <source>
        <dbReference type="Proteomes" id="UP000004642"/>
    </source>
</evidence>
<accession>G5LM05</accession>